<feature type="transmembrane region" description="Helical" evidence="11">
    <location>
        <begin position="50"/>
        <end position="68"/>
    </location>
</feature>
<evidence type="ECO:0000256" key="8">
    <source>
        <dbReference type="ARBA" id="ARBA00023180"/>
    </source>
</evidence>
<dbReference type="RefSeq" id="XP_017695631.1">
    <property type="nucleotide sequence ID" value="XM_017840142.1"/>
</dbReference>
<dbReference type="GO" id="GO:0007214">
    <property type="term" value="P:gamma-aminobutyric acid signaling pathway"/>
    <property type="evidence" value="ECO:0007669"/>
    <property type="project" value="TreeGrafter"/>
</dbReference>
<reference evidence="14" key="1">
    <citation type="submission" date="2025-08" db="UniProtKB">
        <authorList>
            <consortium name="RefSeq"/>
        </authorList>
    </citation>
    <scope>IDENTIFICATION</scope>
</reference>
<keyword evidence="3 11" id="KW-0812">Transmembrane</keyword>
<evidence type="ECO:0000259" key="12">
    <source>
        <dbReference type="PROSITE" id="PS50259"/>
    </source>
</evidence>
<evidence type="ECO:0000256" key="2">
    <source>
        <dbReference type="ARBA" id="ARBA00008991"/>
    </source>
</evidence>
<proteinExistence type="inferred from homology"/>
<dbReference type="Proteomes" id="UP000504624">
    <property type="component" value="Unplaced"/>
</dbReference>
<dbReference type="GO" id="GO:0038039">
    <property type="term" value="C:G protein-coupled receptor heterodimeric complex"/>
    <property type="evidence" value="ECO:0007669"/>
    <property type="project" value="TreeGrafter"/>
</dbReference>
<keyword evidence="13" id="KW-1185">Reference proteome</keyword>
<feature type="region of interest" description="Disordered" evidence="10">
    <location>
        <begin position="314"/>
        <end position="341"/>
    </location>
</feature>
<evidence type="ECO:0000313" key="13">
    <source>
        <dbReference type="Proteomes" id="UP000504624"/>
    </source>
</evidence>
<evidence type="ECO:0000256" key="1">
    <source>
        <dbReference type="ARBA" id="ARBA00004141"/>
    </source>
</evidence>
<dbReference type="Pfam" id="PF00003">
    <property type="entry name" value="7tm_3"/>
    <property type="match status" value="1"/>
</dbReference>
<evidence type="ECO:0000256" key="3">
    <source>
        <dbReference type="ARBA" id="ARBA00022692"/>
    </source>
</evidence>
<feature type="transmembrane region" description="Helical" evidence="11">
    <location>
        <begin position="116"/>
        <end position="136"/>
    </location>
</feature>
<keyword evidence="4 11" id="KW-1133">Transmembrane helix</keyword>
<feature type="transmembrane region" description="Helical" evidence="11">
    <location>
        <begin position="217"/>
        <end position="237"/>
    </location>
</feature>
<protein>
    <submittedName>
        <fullName evidence="14">Gamma-aminobutyric acid type B receptor subunit 1-like</fullName>
    </submittedName>
</protein>
<dbReference type="OrthoDB" id="17569at2759"/>
<evidence type="ECO:0000256" key="4">
    <source>
        <dbReference type="ARBA" id="ARBA00022989"/>
    </source>
</evidence>
<dbReference type="InterPro" id="IPR002455">
    <property type="entry name" value="GPCR3_GABA-B"/>
</dbReference>
<dbReference type="PRINTS" id="PR01176">
    <property type="entry name" value="GABABRECEPTR"/>
</dbReference>
<organism evidence="13 14">
    <name type="scientific">Lepidothrix coronata</name>
    <name type="common">blue-crowned manakin</name>
    <dbReference type="NCBI Taxonomy" id="321398"/>
    <lineage>
        <taxon>Eukaryota</taxon>
        <taxon>Metazoa</taxon>
        <taxon>Chordata</taxon>
        <taxon>Craniata</taxon>
        <taxon>Vertebrata</taxon>
        <taxon>Euteleostomi</taxon>
        <taxon>Archelosauria</taxon>
        <taxon>Archosauria</taxon>
        <taxon>Dinosauria</taxon>
        <taxon>Saurischia</taxon>
        <taxon>Theropoda</taxon>
        <taxon>Coelurosauria</taxon>
        <taxon>Aves</taxon>
        <taxon>Neognathae</taxon>
        <taxon>Neoaves</taxon>
        <taxon>Telluraves</taxon>
        <taxon>Australaves</taxon>
        <taxon>Passeriformes</taxon>
        <taxon>Pipridae</taxon>
        <taxon>Lepidothrix</taxon>
    </lineage>
</organism>
<dbReference type="PANTHER" id="PTHR10519">
    <property type="entry name" value="GABA-B RECEPTOR"/>
    <property type="match status" value="1"/>
</dbReference>
<keyword evidence="9" id="KW-0807">Transducer</keyword>
<dbReference type="GO" id="GO:0004965">
    <property type="term" value="F:G protein-coupled GABA receptor activity"/>
    <property type="evidence" value="ECO:0007669"/>
    <property type="project" value="InterPro"/>
</dbReference>
<gene>
    <name evidence="14" type="primary">LOC108510465</name>
</gene>
<dbReference type="InterPro" id="IPR017978">
    <property type="entry name" value="GPCR_3_C"/>
</dbReference>
<feature type="transmembrane region" description="Helical" evidence="11">
    <location>
        <begin position="157"/>
        <end position="180"/>
    </location>
</feature>
<comment type="similarity">
    <text evidence="2">Belongs to the G-protein coupled receptor 3 family. GABA-B receptor subfamily.</text>
</comment>
<evidence type="ECO:0000313" key="14">
    <source>
        <dbReference type="RefSeq" id="XP_017695631.1"/>
    </source>
</evidence>
<comment type="subcellular location">
    <subcellularLocation>
        <location evidence="1">Membrane</location>
        <topology evidence="1">Multi-pass membrane protein</topology>
    </subcellularLocation>
</comment>
<evidence type="ECO:0000256" key="6">
    <source>
        <dbReference type="ARBA" id="ARBA00023136"/>
    </source>
</evidence>
<evidence type="ECO:0000256" key="9">
    <source>
        <dbReference type="ARBA" id="ARBA00023224"/>
    </source>
</evidence>
<feature type="domain" description="G-protein coupled receptors family 3 profile" evidence="12">
    <location>
        <begin position="115"/>
        <end position="325"/>
    </location>
</feature>
<name>A0A6J0JBE3_9PASS</name>
<accession>A0A6J0JBE3</accession>
<evidence type="ECO:0000256" key="10">
    <source>
        <dbReference type="SAM" id="MobiDB-lite"/>
    </source>
</evidence>
<dbReference type="GeneID" id="108510465"/>
<dbReference type="PANTHER" id="PTHR10519:SF77">
    <property type="entry name" value="GAMMA-AMINOBUTYRIC ACID TYPE B RECEPTOR SUBUNIT 1"/>
    <property type="match status" value="1"/>
</dbReference>
<keyword evidence="8" id="KW-0325">Glycoprotein</keyword>
<dbReference type="AlphaFoldDB" id="A0A6J0JBE3"/>
<evidence type="ECO:0000256" key="11">
    <source>
        <dbReference type="SAM" id="Phobius"/>
    </source>
</evidence>
<keyword evidence="6 11" id="KW-0472">Membrane</keyword>
<sequence>MGTTRGGNSWKHSQGMGTTRGGNSWKHSQGMGTTRGGNSWRRNSQRYSRGFTPILGVYTHFGVVYTHFRGFTALSGILHPFWGDLHPFWGGPVPGGGPGVPGIPSWKHNCPFQARLWLLGLGFSLAYGSMFTKIWWVHTVFTKKEEKKEKRKTLEPWKLYATVGLLVGLDVVTLVVWQIVDPLHRTIEEFTKEEPKTDLDVSILPQLEHCSSTKMNTWLGIFYGFKGLLLLLGIFLAYETKSVSTEKINDHRAVGMAIYNVAVLCLITAPVTMILSSQQDAAFAFAALAVVFSSYITLVVLFVPKMRRLITRGEWQSEQQDTMKTGSSTNNNEEEKSRLLEKENRELEKIIAEKEERVSELRQQLQDRQQLRSRRRPSNPSRENGDNNHFPPGSGGAPAAPPGGGGGTGPPFYQPNLPLVRCLVSEQAEKLGRGNCDGSRVHLLYK</sequence>
<evidence type="ECO:0000256" key="5">
    <source>
        <dbReference type="ARBA" id="ARBA00023040"/>
    </source>
</evidence>
<feature type="region of interest" description="Disordered" evidence="10">
    <location>
        <begin position="358"/>
        <end position="412"/>
    </location>
</feature>
<feature type="transmembrane region" description="Helical" evidence="11">
    <location>
        <begin position="281"/>
        <end position="303"/>
    </location>
</feature>
<keyword evidence="7" id="KW-0675">Receptor</keyword>
<feature type="region of interest" description="Disordered" evidence="10">
    <location>
        <begin position="1"/>
        <end position="43"/>
    </location>
</feature>
<feature type="compositionally biased region" description="Polar residues" evidence="10">
    <location>
        <begin position="314"/>
        <end position="329"/>
    </location>
</feature>
<evidence type="ECO:0000256" key="7">
    <source>
        <dbReference type="ARBA" id="ARBA00023170"/>
    </source>
</evidence>
<feature type="transmembrane region" description="Helical" evidence="11">
    <location>
        <begin position="257"/>
        <end position="275"/>
    </location>
</feature>
<keyword evidence="5" id="KW-0297">G-protein coupled receptor</keyword>
<dbReference type="PROSITE" id="PS50259">
    <property type="entry name" value="G_PROTEIN_RECEP_F3_4"/>
    <property type="match status" value="1"/>
</dbReference>